<dbReference type="GO" id="GO:0008703">
    <property type="term" value="F:5-amino-6-(5-phosphoribosylamino)uracil reductase activity"/>
    <property type="evidence" value="ECO:0007669"/>
    <property type="project" value="InterPro"/>
</dbReference>
<dbReference type="Gene3D" id="3.40.430.10">
    <property type="entry name" value="Dihydrofolate Reductase, subunit A"/>
    <property type="match status" value="1"/>
</dbReference>
<reference evidence="2 3" key="1">
    <citation type="submission" date="2016-11" db="EMBL/GenBank/DDBJ databases">
        <authorList>
            <person name="Jaros S."/>
            <person name="Januszkiewicz K."/>
            <person name="Wedrychowicz H."/>
        </authorList>
    </citation>
    <scope>NUCLEOTIDE SEQUENCE [LARGE SCALE GENOMIC DNA]</scope>
    <source>
        <strain evidence="2 3">DSM 21986</strain>
    </source>
</reference>
<gene>
    <name evidence="2" type="ORF">SAMN05443144_12074</name>
</gene>
<dbReference type="PANTHER" id="PTHR38011">
    <property type="entry name" value="DIHYDROFOLATE REDUCTASE FAMILY PROTEIN (AFU_ORTHOLOGUE AFUA_8G06820)"/>
    <property type="match status" value="1"/>
</dbReference>
<organism evidence="2 3">
    <name type="scientific">Fodinibius roseus</name>
    <dbReference type="NCBI Taxonomy" id="1194090"/>
    <lineage>
        <taxon>Bacteria</taxon>
        <taxon>Pseudomonadati</taxon>
        <taxon>Balneolota</taxon>
        <taxon>Balneolia</taxon>
        <taxon>Balneolales</taxon>
        <taxon>Balneolaceae</taxon>
        <taxon>Fodinibius</taxon>
    </lineage>
</organism>
<dbReference type="STRING" id="1194090.SAMN05443144_12074"/>
<dbReference type="InterPro" id="IPR002734">
    <property type="entry name" value="RibDG_C"/>
</dbReference>
<dbReference type="EMBL" id="FQUS01000020">
    <property type="protein sequence ID" value="SHG16621.1"/>
    <property type="molecule type" value="Genomic_DNA"/>
</dbReference>
<proteinExistence type="predicted"/>
<dbReference type="Proteomes" id="UP000184041">
    <property type="component" value="Unassembled WGS sequence"/>
</dbReference>
<protein>
    <submittedName>
        <fullName evidence="2">Dihydrofolate reductase</fullName>
    </submittedName>
</protein>
<evidence type="ECO:0000259" key="1">
    <source>
        <dbReference type="Pfam" id="PF01872"/>
    </source>
</evidence>
<name>A0A1M5HL36_9BACT</name>
<dbReference type="Pfam" id="PF01872">
    <property type="entry name" value="RibD_C"/>
    <property type="match status" value="1"/>
</dbReference>
<dbReference type="AlphaFoldDB" id="A0A1M5HL36"/>
<sequence>MQKLRVESFSISIDGYGAGPNQDMDNPLGVGGQNLHQWFFPTKTFQQEVLGKNEGTTGVDNEFAERGFKNIGAWIMGRNMFSPYRGQPNTDWKGWWGDNPPYHSPVFILSNHKREPVEMEGGTIFYFVTEGIHSALEQAFKSANGKDVRLSGGVSTIRQYLTAKLIDEMHIAISPILLGKGEHLFSEIDLPTLGYACTDRVATDNATHIIIKKKTTSS</sequence>
<dbReference type="GO" id="GO:0009231">
    <property type="term" value="P:riboflavin biosynthetic process"/>
    <property type="evidence" value="ECO:0007669"/>
    <property type="project" value="InterPro"/>
</dbReference>
<dbReference type="InterPro" id="IPR050765">
    <property type="entry name" value="Riboflavin_Biosynth_HTPR"/>
</dbReference>
<dbReference type="SUPFAM" id="SSF53597">
    <property type="entry name" value="Dihydrofolate reductase-like"/>
    <property type="match status" value="1"/>
</dbReference>
<dbReference type="PANTHER" id="PTHR38011:SF12">
    <property type="entry name" value="BIFUNCTIONAL DEAMINASE-REDUCTASE DOMAIN PROTEIN"/>
    <property type="match status" value="1"/>
</dbReference>
<accession>A0A1M5HL36</accession>
<dbReference type="InterPro" id="IPR024072">
    <property type="entry name" value="DHFR-like_dom_sf"/>
</dbReference>
<dbReference type="RefSeq" id="WP_073067053.1">
    <property type="nucleotide sequence ID" value="NZ_FQUS01000020.1"/>
</dbReference>
<evidence type="ECO:0000313" key="2">
    <source>
        <dbReference type="EMBL" id="SHG16621.1"/>
    </source>
</evidence>
<evidence type="ECO:0000313" key="3">
    <source>
        <dbReference type="Proteomes" id="UP000184041"/>
    </source>
</evidence>
<dbReference type="OrthoDB" id="195113at2"/>
<keyword evidence="3" id="KW-1185">Reference proteome</keyword>
<feature type="domain" description="Bacterial bifunctional deaminase-reductase C-terminal" evidence="1">
    <location>
        <begin position="9"/>
        <end position="193"/>
    </location>
</feature>